<accession>A0ACC1BV35</accession>
<reference evidence="2" key="1">
    <citation type="journal article" date="2023" name="G3 (Bethesda)">
        <title>Genome assembly and association tests identify interacting loci associated with vigor, precocity, and sex in interspecific pistachio rootstocks.</title>
        <authorList>
            <person name="Palmer W."/>
            <person name="Jacygrad E."/>
            <person name="Sagayaradj S."/>
            <person name="Cavanaugh K."/>
            <person name="Han R."/>
            <person name="Bertier L."/>
            <person name="Beede B."/>
            <person name="Kafkas S."/>
            <person name="Golino D."/>
            <person name="Preece J."/>
            <person name="Michelmore R."/>
        </authorList>
    </citation>
    <scope>NUCLEOTIDE SEQUENCE [LARGE SCALE GENOMIC DNA]</scope>
</reference>
<keyword evidence="2" id="KW-1185">Reference proteome</keyword>
<dbReference type="EMBL" id="CM047899">
    <property type="protein sequence ID" value="KAJ0102792.1"/>
    <property type="molecule type" value="Genomic_DNA"/>
</dbReference>
<dbReference type="Proteomes" id="UP001164250">
    <property type="component" value="Chromosome 3"/>
</dbReference>
<organism evidence="1 2">
    <name type="scientific">Pistacia atlantica</name>
    <dbReference type="NCBI Taxonomy" id="434234"/>
    <lineage>
        <taxon>Eukaryota</taxon>
        <taxon>Viridiplantae</taxon>
        <taxon>Streptophyta</taxon>
        <taxon>Embryophyta</taxon>
        <taxon>Tracheophyta</taxon>
        <taxon>Spermatophyta</taxon>
        <taxon>Magnoliopsida</taxon>
        <taxon>eudicotyledons</taxon>
        <taxon>Gunneridae</taxon>
        <taxon>Pentapetalae</taxon>
        <taxon>rosids</taxon>
        <taxon>malvids</taxon>
        <taxon>Sapindales</taxon>
        <taxon>Anacardiaceae</taxon>
        <taxon>Pistacia</taxon>
    </lineage>
</organism>
<protein>
    <submittedName>
        <fullName evidence="1">Uncharacterized protein</fullName>
    </submittedName>
</protein>
<sequence length="378" mass="41229">MDLEVIGRHALLFDDDSQRIVREFRGRLGRVELALHRPLRRPPSPLCSSASCQAPPLAFTSSGFPVGIGARSRKIPRFTFPVSRRQTRYGLLFASTIKDLDDGAGPVNDGGYNAVPFSYGNTGESTGERNADAESGFRPPFPVPESLLQNLVSRCQDDFYLCHDFRCCQHIIVCLILNQIGRMIVVKGAFVILRLTMSKFQILGAEMEVLPPTEKLHQIIARTAMFVSKHGGQCEIVLRVKQGDNPTFGFLMPDHHLHSYFRFLVDNSDLLSEENKNESGLDQASGIGGGGALSLLGSVYGSGEDEDGGAEDTPELKRNESGSASDSVNAAISKGSKQTELPGDMARKDEKVSRHSLPSSKEKAPLIKRNQSISAVKG</sequence>
<evidence type="ECO:0000313" key="1">
    <source>
        <dbReference type="EMBL" id="KAJ0102792.1"/>
    </source>
</evidence>
<comment type="caution">
    <text evidence="1">The sequence shown here is derived from an EMBL/GenBank/DDBJ whole genome shotgun (WGS) entry which is preliminary data.</text>
</comment>
<evidence type="ECO:0000313" key="2">
    <source>
        <dbReference type="Proteomes" id="UP001164250"/>
    </source>
</evidence>
<proteinExistence type="predicted"/>
<gene>
    <name evidence="1" type="ORF">Patl1_04145</name>
</gene>
<name>A0ACC1BV35_9ROSI</name>